<keyword evidence="4 5" id="KW-0472">Membrane</keyword>
<evidence type="ECO:0000256" key="2">
    <source>
        <dbReference type="ARBA" id="ARBA00022692"/>
    </source>
</evidence>
<feature type="transmembrane region" description="Helical" evidence="5">
    <location>
        <begin position="6"/>
        <end position="25"/>
    </location>
</feature>
<dbReference type="Proteomes" id="UP000293291">
    <property type="component" value="Unassembled WGS sequence"/>
</dbReference>
<keyword evidence="2 5" id="KW-0812">Transmembrane</keyword>
<reference evidence="7 8" key="1">
    <citation type="submission" date="2019-01" db="EMBL/GenBank/DDBJ databases">
        <title>Novel species of Nocardioides.</title>
        <authorList>
            <person name="Liu Q."/>
            <person name="Xin Y.-H."/>
        </authorList>
    </citation>
    <scope>NUCLEOTIDE SEQUENCE [LARGE SCALE GENOMIC DNA]</scope>
    <source>
        <strain evidence="7 8">CGMCC 4.6875</strain>
    </source>
</reference>
<accession>A0A4Q2SDL7</accession>
<dbReference type="OrthoDB" id="5006039at2"/>
<dbReference type="RefSeq" id="WP_129455739.1">
    <property type="nucleotide sequence ID" value="NZ_JACXYX010000015.1"/>
</dbReference>
<dbReference type="Gene3D" id="3.40.30.10">
    <property type="entry name" value="Glutaredoxin"/>
    <property type="match status" value="1"/>
</dbReference>
<feature type="transmembrane region" description="Helical" evidence="5">
    <location>
        <begin position="73"/>
        <end position="93"/>
    </location>
</feature>
<feature type="transmembrane region" description="Helical" evidence="5">
    <location>
        <begin position="120"/>
        <end position="138"/>
    </location>
</feature>
<dbReference type="GO" id="GO:0030416">
    <property type="term" value="P:methylamine metabolic process"/>
    <property type="evidence" value="ECO:0007669"/>
    <property type="project" value="InterPro"/>
</dbReference>
<keyword evidence="3 5" id="KW-1133">Transmembrane helix</keyword>
<sequence>MSQAPVAALVVVLTLVAVLLTSGVAKLRDRRATRDAFTALRVPAIVPADVAAPALPWVEIAAAALLLVTPSGWLVPVAVVVLLLMLAYAALVARALTFDEPVTCSCFGTLGRHDVDTTTLARNVLLTALAAVVVWFALDGGSVPSALGALDVAGWWALAAAAAAATVAVLVVGAPASAGPTASADEDLLDYERQATPYGALTLHDGTTTSIAQLAAAQARLLVVLNPGCGPCVRTAEKLDDWAARLAPVVGVVAIYPDEASARAAGEHAYDLAAWEPELNVRRVFSVAAPAAVLLGADGYLAGGPVDGEDEVAAFVEDVFGVLTEQPSPAE</sequence>
<keyword evidence="8" id="KW-1185">Reference proteome</keyword>
<evidence type="ECO:0000256" key="3">
    <source>
        <dbReference type="ARBA" id="ARBA00022989"/>
    </source>
</evidence>
<dbReference type="EMBL" id="SDWU01000014">
    <property type="protein sequence ID" value="RYC00744.1"/>
    <property type="molecule type" value="Genomic_DNA"/>
</dbReference>
<evidence type="ECO:0000259" key="6">
    <source>
        <dbReference type="Pfam" id="PF07291"/>
    </source>
</evidence>
<dbReference type="AlphaFoldDB" id="A0A4Q2SDL7"/>
<dbReference type="InterPro" id="IPR036249">
    <property type="entry name" value="Thioredoxin-like_sf"/>
</dbReference>
<dbReference type="InterPro" id="IPR009908">
    <property type="entry name" value="Methylamine_util_MauE"/>
</dbReference>
<protein>
    <recommendedName>
        <fullName evidence="6">Methylamine utilisation protein MauE domain-containing protein</fullName>
    </recommendedName>
</protein>
<evidence type="ECO:0000313" key="8">
    <source>
        <dbReference type="Proteomes" id="UP000293291"/>
    </source>
</evidence>
<evidence type="ECO:0000256" key="4">
    <source>
        <dbReference type="ARBA" id="ARBA00023136"/>
    </source>
</evidence>
<gene>
    <name evidence="7" type="ORF">EUA07_13705</name>
</gene>
<evidence type="ECO:0000256" key="5">
    <source>
        <dbReference type="SAM" id="Phobius"/>
    </source>
</evidence>
<feature type="transmembrane region" description="Helical" evidence="5">
    <location>
        <begin position="46"/>
        <end position="67"/>
    </location>
</feature>
<comment type="subcellular location">
    <subcellularLocation>
        <location evidence="1">Membrane</location>
        <topology evidence="1">Multi-pass membrane protein</topology>
    </subcellularLocation>
</comment>
<evidence type="ECO:0000256" key="1">
    <source>
        <dbReference type="ARBA" id="ARBA00004141"/>
    </source>
</evidence>
<dbReference type="SUPFAM" id="SSF52833">
    <property type="entry name" value="Thioredoxin-like"/>
    <property type="match status" value="1"/>
</dbReference>
<feature type="transmembrane region" description="Helical" evidence="5">
    <location>
        <begin position="153"/>
        <end position="174"/>
    </location>
</feature>
<name>A0A4Q2SDL7_9ACTN</name>
<dbReference type="GO" id="GO:0016020">
    <property type="term" value="C:membrane"/>
    <property type="evidence" value="ECO:0007669"/>
    <property type="project" value="UniProtKB-SubCell"/>
</dbReference>
<proteinExistence type="predicted"/>
<organism evidence="7 8">
    <name type="scientific">Nocardioides ganghwensis</name>
    <dbReference type="NCBI Taxonomy" id="252230"/>
    <lineage>
        <taxon>Bacteria</taxon>
        <taxon>Bacillati</taxon>
        <taxon>Actinomycetota</taxon>
        <taxon>Actinomycetes</taxon>
        <taxon>Propionibacteriales</taxon>
        <taxon>Nocardioidaceae</taxon>
        <taxon>Nocardioides</taxon>
    </lineage>
</organism>
<comment type="caution">
    <text evidence="7">The sequence shown here is derived from an EMBL/GenBank/DDBJ whole genome shotgun (WGS) entry which is preliminary data.</text>
</comment>
<dbReference type="Pfam" id="PF07291">
    <property type="entry name" value="MauE"/>
    <property type="match status" value="1"/>
</dbReference>
<feature type="domain" description="Methylamine utilisation protein MauE" evidence="6">
    <location>
        <begin position="7"/>
        <end position="136"/>
    </location>
</feature>
<evidence type="ECO:0000313" key="7">
    <source>
        <dbReference type="EMBL" id="RYC00744.1"/>
    </source>
</evidence>